<feature type="region of interest" description="Disordered" evidence="1">
    <location>
        <begin position="57"/>
        <end position="79"/>
    </location>
</feature>
<organism evidence="2 3">
    <name type="scientific">Brassica cretica</name>
    <name type="common">Mustard</name>
    <dbReference type="NCBI Taxonomy" id="69181"/>
    <lineage>
        <taxon>Eukaryota</taxon>
        <taxon>Viridiplantae</taxon>
        <taxon>Streptophyta</taxon>
        <taxon>Embryophyta</taxon>
        <taxon>Tracheophyta</taxon>
        <taxon>Spermatophyta</taxon>
        <taxon>Magnoliopsida</taxon>
        <taxon>eudicotyledons</taxon>
        <taxon>Gunneridae</taxon>
        <taxon>Pentapetalae</taxon>
        <taxon>rosids</taxon>
        <taxon>malvids</taxon>
        <taxon>Brassicales</taxon>
        <taxon>Brassicaceae</taxon>
        <taxon>Brassiceae</taxon>
        <taxon>Brassica</taxon>
    </lineage>
</organism>
<comment type="caution">
    <text evidence="2">The sequence shown here is derived from an EMBL/GenBank/DDBJ whole genome shotgun (WGS) entry which is preliminary data.</text>
</comment>
<protein>
    <submittedName>
        <fullName evidence="2">Uncharacterized protein</fullName>
    </submittedName>
</protein>
<reference evidence="2" key="1">
    <citation type="submission" date="2019-12" db="EMBL/GenBank/DDBJ databases">
        <title>Genome sequencing and annotation of Brassica cretica.</title>
        <authorList>
            <person name="Studholme D.J."/>
            <person name="Sarris P.F."/>
        </authorList>
    </citation>
    <scope>NUCLEOTIDE SEQUENCE</scope>
    <source>
        <strain evidence="2">PFS-001/15</strain>
        <tissue evidence="2">Leaf</tissue>
    </source>
</reference>
<sequence length="129" mass="13892">MDHLGLGTSQGCSFQSIEEHDVKYLSMMGIEVPTGSGSIEVIGNAMRDVMGRSSWCGHEPKIHMDRPSSPASRPATRSCSPGELARVMAELTGESTGNTVVLAGRAGSCRGRARRAIRFGYSFSRLLKF</sequence>
<evidence type="ECO:0000256" key="1">
    <source>
        <dbReference type="SAM" id="MobiDB-lite"/>
    </source>
</evidence>
<name>A0A8S9LKW5_BRACR</name>
<evidence type="ECO:0000313" key="3">
    <source>
        <dbReference type="Proteomes" id="UP000712281"/>
    </source>
</evidence>
<accession>A0A8S9LKW5</accession>
<feature type="compositionally biased region" description="Low complexity" evidence="1">
    <location>
        <begin position="67"/>
        <end position="79"/>
    </location>
</feature>
<dbReference type="AlphaFoldDB" id="A0A8S9LKW5"/>
<evidence type="ECO:0000313" key="2">
    <source>
        <dbReference type="EMBL" id="KAF2605913.1"/>
    </source>
</evidence>
<proteinExistence type="predicted"/>
<dbReference type="Proteomes" id="UP000712281">
    <property type="component" value="Unassembled WGS sequence"/>
</dbReference>
<dbReference type="EMBL" id="QGKW02000276">
    <property type="protein sequence ID" value="KAF2605913.1"/>
    <property type="molecule type" value="Genomic_DNA"/>
</dbReference>
<gene>
    <name evidence="2" type="ORF">F2Q68_00044779</name>
</gene>